<proteinExistence type="predicted"/>
<dbReference type="AlphaFoldDB" id="A0A9Q8WGN6"/>
<dbReference type="Proteomes" id="UP000830671">
    <property type="component" value="Chromosome 4"/>
</dbReference>
<dbReference type="KEGG" id="clup:CLUP02_08055"/>
<protein>
    <submittedName>
        <fullName evidence="1">Uncharacterized protein</fullName>
    </submittedName>
</protein>
<sequence length="120" mass="13153">MSLHREDRNRLYKLTHGPHIYSLLKIERLALLTLQLREVSEARGYADTLRIPGCGRYRSGAPDTGGPLPDLRDGRARLGYPFTSYNTGPPSGHPVHGLTGLAGSELGLRNIGDLAICKFT</sequence>
<keyword evidence="2" id="KW-1185">Reference proteome</keyword>
<accession>A0A9Q8WGN6</accession>
<evidence type="ECO:0000313" key="2">
    <source>
        <dbReference type="Proteomes" id="UP000830671"/>
    </source>
</evidence>
<evidence type="ECO:0000313" key="1">
    <source>
        <dbReference type="EMBL" id="UQC82566.1"/>
    </source>
</evidence>
<dbReference type="GeneID" id="73342056"/>
<name>A0A9Q8WGN6_9PEZI</name>
<dbReference type="EMBL" id="CP019476">
    <property type="protein sequence ID" value="UQC82566.1"/>
    <property type="molecule type" value="Genomic_DNA"/>
</dbReference>
<dbReference type="RefSeq" id="XP_049144189.1">
    <property type="nucleotide sequence ID" value="XM_049287046.1"/>
</dbReference>
<organism evidence="1 2">
    <name type="scientific">Colletotrichum lupini</name>
    <dbReference type="NCBI Taxonomy" id="145971"/>
    <lineage>
        <taxon>Eukaryota</taxon>
        <taxon>Fungi</taxon>
        <taxon>Dikarya</taxon>
        <taxon>Ascomycota</taxon>
        <taxon>Pezizomycotina</taxon>
        <taxon>Sordariomycetes</taxon>
        <taxon>Hypocreomycetidae</taxon>
        <taxon>Glomerellales</taxon>
        <taxon>Glomerellaceae</taxon>
        <taxon>Colletotrichum</taxon>
        <taxon>Colletotrichum acutatum species complex</taxon>
    </lineage>
</organism>
<gene>
    <name evidence="1" type="ORF">CLUP02_08055</name>
</gene>
<reference evidence="1" key="1">
    <citation type="journal article" date="2021" name="Mol. Plant Microbe Interact.">
        <title>Complete Genome Sequence of the Plant-Pathogenic Fungus Colletotrichum lupini.</title>
        <authorList>
            <person name="Baroncelli R."/>
            <person name="Pensec F."/>
            <person name="Da Lio D."/>
            <person name="Boufleur T."/>
            <person name="Vicente I."/>
            <person name="Sarrocco S."/>
            <person name="Picot A."/>
            <person name="Baraldi E."/>
            <person name="Sukno S."/>
            <person name="Thon M."/>
            <person name="Le Floch G."/>
        </authorList>
    </citation>
    <scope>NUCLEOTIDE SEQUENCE</scope>
    <source>
        <strain evidence="1">IMI 504893</strain>
    </source>
</reference>